<dbReference type="PANTHER" id="PTHR15321">
    <property type="entry name" value="TUMOR SUPPRESSOR P53-BINDING PROTEIN 1"/>
    <property type="match status" value="1"/>
</dbReference>
<dbReference type="CDD" id="cd17724">
    <property type="entry name" value="BRCT_p53bp1_rpt2"/>
    <property type="match status" value="1"/>
</dbReference>
<dbReference type="STRING" id="230819.A0A5C3LAC5"/>
<evidence type="ECO:0000256" key="3">
    <source>
        <dbReference type="ARBA" id="ARBA00023242"/>
    </source>
</evidence>
<dbReference type="PROSITE" id="PS50172">
    <property type="entry name" value="BRCT"/>
    <property type="match status" value="2"/>
</dbReference>
<feature type="compositionally biased region" description="Basic and acidic residues" evidence="4">
    <location>
        <begin position="647"/>
        <end position="660"/>
    </location>
</feature>
<evidence type="ECO:0000313" key="7">
    <source>
        <dbReference type="Proteomes" id="UP000307440"/>
    </source>
</evidence>
<dbReference type="InterPro" id="IPR047250">
    <property type="entry name" value="BRCT_p53bp1-like_rpt2"/>
</dbReference>
<feature type="compositionally biased region" description="Polar residues" evidence="4">
    <location>
        <begin position="351"/>
        <end position="377"/>
    </location>
</feature>
<dbReference type="InterPro" id="IPR041297">
    <property type="entry name" value="Crb2_Tudor"/>
</dbReference>
<dbReference type="Pfam" id="PF18115">
    <property type="entry name" value="Tudor_3"/>
    <property type="match status" value="1"/>
</dbReference>
<feature type="region of interest" description="Disordered" evidence="4">
    <location>
        <begin position="517"/>
        <end position="753"/>
    </location>
</feature>
<dbReference type="GO" id="GO:0005634">
    <property type="term" value="C:nucleus"/>
    <property type="evidence" value="ECO:0007669"/>
    <property type="project" value="UniProtKB-SubCell"/>
</dbReference>
<organism evidence="6 7">
    <name type="scientific">Coprinopsis marcescibilis</name>
    <name type="common">Agaric fungus</name>
    <name type="synonym">Psathyrella marcescibilis</name>
    <dbReference type="NCBI Taxonomy" id="230819"/>
    <lineage>
        <taxon>Eukaryota</taxon>
        <taxon>Fungi</taxon>
        <taxon>Dikarya</taxon>
        <taxon>Basidiomycota</taxon>
        <taxon>Agaricomycotina</taxon>
        <taxon>Agaricomycetes</taxon>
        <taxon>Agaricomycetidae</taxon>
        <taxon>Agaricales</taxon>
        <taxon>Agaricineae</taxon>
        <taxon>Psathyrellaceae</taxon>
        <taxon>Coprinopsis</taxon>
    </lineage>
</organism>
<evidence type="ECO:0000256" key="4">
    <source>
        <dbReference type="SAM" id="MobiDB-lite"/>
    </source>
</evidence>
<feature type="region of interest" description="Disordered" evidence="4">
    <location>
        <begin position="342"/>
        <end position="377"/>
    </location>
</feature>
<feature type="compositionally biased region" description="Basic and acidic residues" evidence="4">
    <location>
        <begin position="674"/>
        <end position="686"/>
    </location>
</feature>
<feature type="compositionally biased region" description="Acidic residues" evidence="4">
    <location>
        <begin position="545"/>
        <end position="556"/>
    </location>
</feature>
<feature type="domain" description="BRCT" evidence="5">
    <location>
        <begin position="1044"/>
        <end position="1157"/>
    </location>
</feature>
<keyword evidence="3" id="KW-0539">Nucleus</keyword>
<feature type="compositionally biased region" description="Acidic residues" evidence="4">
    <location>
        <begin position="687"/>
        <end position="713"/>
    </location>
</feature>
<feature type="region of interest" description="Disordered" evidence="4">
    <location>
        <begin position="74"/>
        <end position="221"/>
    </location>
</feature>
<feature type="region of interest" description="Disordered" evidence="4">
    <location>
        <begin position="16"/>
        <end position="36"/>
    </location>
</feature>
<dbReference type="InterPro" id="IPR001357">
    <property type="entry name" value="BRCT_dom"/>
</dbReference>
<dbReference type="InterPro" id="IPR047249">
    <property type="entry name" value="BRCT_p53bp1-like_rpt1"/>
</dbReference>
<keyword evidence="7" id="KW-1185">Reference proteome</keyword>
<gene>
    <name evidence="6" type="ORF">FA15DRAFT_752133</name>
</gene>
<dbReference type="SUPFAM" id="SSF52113">
    <property type="entry name" value="BRCT domain"/>
    <property type="match status" value="1"/>
</dbReference>
<reference evidence="6 7" key="1">
    <citation type="journal article" date="2019" name="Nat. Ecol. Evol.">
        <title>Megaphylogeny resolves global patterns of mushroom evolution.</title>
        <authorList>
            <person name="Varga T."/>
            <person name="Krizsan K."/>
            <person name="Foldi C."/>
            <person name="Dima B."/>
            <person name="Sanchez-Garcia M."/>
            <person name="Sanchez-Ramirez S."/>
            <person name="Szollosi G.J."/>
            <person name="Szarkandi J.G."/>
            <person name="Papp V."/>
            <person name="Albert L."/>
            <person name="Andreopoulos W."/>
            <person name="Angelini C."/>
            <person name="Antonin V."/>
            <person name="Barry K.W."/>
            <person name="Bougher N.L."/>
            <person name="Buchanan P."/>
            <person name="Buyck B."/>
            <person name="Bense V."/>
            <person name="Catcheside P."/>
            <person name="Chovatia M."/>
            <person name="Cooper J."/>
            <person name="Damon W."/>
            <person name="Desjardin D."/>
            <person name="Finy P."/>
            <person name="Geml J."/>
            <person name="Haridas S."/>
            <person name="Hughes K."/>
            <person name="Justo A."/>
            <person name="Karasinski D."/>
            <person name="Kautmanova I."/>
            <person name="Kiss B."/>
            <person name="Kocsube S."/>
            <person name="Kotiranta H."/>
            <person name="LaButti K.M."/>
            <person name="Lechner B.E."/>
            <person name="Liimatainen K."/>
            <person name="Lipzen A."/>
            <person name="Lukacs Z."/>
            <person name="Mihaltcheva S."/>
            <person name="Morgado L.N."/>
            <person name="Niskanen T."/>
            <person name="Noordeloos M.E."/>
            <person name="Ohm R.A."/>
            <person name="Ortiz-Santana B."/>
            <person name="Ovrebo C."/>
            <person name="Racz N."/>
            <person name="Riley R."/>
            <person name="Savchenko A."/>
            <person name="Shiryaev A."/>
            <person name="Soop K."/>
            <person name="Spirin V."/>
            <person name="Szebenyi C."/>
            <person name="Tomsovsky M."/>
            <person name="Tulloss R.E."/>
            <person name="Uehling J."/>
            <person name="Grigoriev I.V."/>
            <person name="Vagvolgyi C."/>
            <person name="Papp T."/>
            <person name="Martin F.M."/>
            <person name="Miettinen O."/>
            <person name="Hibbett D.S."/>
            <person name="Nagy L.G."/>
        </authorList>
    </citation>
    <scope>NUCLEOTIDE SEQUENCE [LARGE SCALE GENOMIC DNA]</scope>
    <source>
        <strain evidence="6 7">CBS 121175</strain>
    </source>
</reference>
<accession>A0A5C3LAC5</accession>
<dbReference type="Gene3D" id="3.40.50.10190">
    <property type="entry name" value="BRCT domain"/>
    <property type="match status" value="1"/>
</dbReference>
<comment type="subcellular location">
    <subcellularLocation>
        <location evidence="1">Nucleus</location>
    </subcellularLocation>
</comment>
<feature type="domain" description="BRCT" evidence="5">
    <location>
        <begin position="893"/>
        <end position="1009"/>
    </location>
</feature>
<evidence type="ECO:0000256" key="1">
    <source>
        <dbReference type="ARBA" id="ARBA00004123"/>
    </source>
</evidence>
<dbReference type="Proteomes" id="UP000307440">
    <property type="component" value="Unassembled WGS sequence"/>
</dbReference>
<dbReference type="PANTHER" id="PTHR15321:SF3">
    <property type="entry name" value="TP53-BINDING PROTEIN 1"/>
    <property type="match status" value="1"/>
</dbReference>
<dbReference type="InterPro" id="IPR047252">
    <property type="entry name" value="TP53BP1-like"/>
</dbReference>
<evidence type="ECO:0000313" key="6">
    <source>
        <dbReference type="EMBL" id="TFK30009.1"/>
    </source>
</evidence>
<dbReference type="InterPro" id="IPR036420">
    <property type="entry name" value="BRCT_dom_sf"/>
</dbReference>
<sequence>MSYLEEETQATQLLDDLIPLKGPDSSPVAPARNRPTVVPAAGIADFYNPSRNPSSLPDYHLHGLAATQTQNFEEEAANEGSQKENIHAVRTATEPVNNPGTSSVKQTKDSSSKHQASNKTPHVDKAGHSLAQSHSKARTPNARPLPISSMDQIQSRFTSRPSHSKSSRSTHGAPPSRGRQVKATAHSGGESSRDSSQDSFARGESRDPEQPYMAQNKPFDIPIKDLARGNAFKDRMQATGSTYGYSLPRHNGPIIASPQGKLLVEATPSNSTGSQSDRSRLEDATQIIGRIQYAETSYSNQREEDYESEPASSLGASVLAGDYHPSPEPTQPATQTATQLYGFDSEGQGPSGTSVLPYQPQTHGTGQSVPQTNNTTNSLIRHLPDQRRRHYERIAAAAPNVAPPPPIGNINLQETQTTTSGSTDFYATQPTNAAGQLWQDTQPTTQNNSNWQDTQPVNIGVRFAQHAHPVSRSSPVTQSPIPGLGIYQGRRDQMEIVPDSEAQHSSPLKRVADIEMASDDGHCPSPILMKPLSRTEPVPASDVEDRSDEASDESDDDHPPAKKRAVVIESESEEEVPIVQNVGKGKGKGKGKTTFVVPKPVIKAKTTRKPEVTKTYGRATRSTRYAGSSENTIIPSSVPEQDMLPEPEVKGKVKSKEKGKGSGKGKGKAAIQGRRVDARFKGRQDATNEDSEDLDETAGNEDPTLEQAEEEIAVEPGPSNKRKRGKKAAKPPAKVKREKTPPTKRLRSTMASAKRNDNATRVFALWKPNNLFYSGTIFAAEDPMYEIKFDDGQHRPVTIDEIRRCELRVGDEVICGNRNIPCDIVSVNGNAIGVKYNGEDEIFRLDELRISHKTIKSAWKDREVDKDAIVPLTQPEIGSPSRRPVGKNLLAETGMVLTLSVSNATWEKDKERVVNAAKESGATIFEDIADLFSLVGKWFESGNRWVITKDEFKFSPKHTIRRLFLLADTANQKPKYLMAIALGIPILSTQWLHESVEAGEEKNWMPYLLPQGHSDLLGIRLTQQVDADWGSSSDYLKDIMSNAVPTKLFKGASVLCVGPDMLPRNKGKRQPEFDQRAQEATNALGRVMLCMGADLVEAVLEPKYAGRPLESYTYIVTRNRVEGDAYSELPRARLVDWSWVKACIVGGRLFDLPEIGISENSQEA</sequence>
<dbReference type="SUPFAM" id="SSF63748">
    <property type="entry name" value="Tudor/PWWP/MBT"/>
    <property type="match status" value="1"/>
</dbReference>
<feature type="compositionally biased region" description="Basic and acidic residues" evidence="4">
    <location>
        <begin position="191"/>
        <end position="209"/>
    </location>
</feature>
<dbReference type="Gene3D" id="2.30.30.140">
    <property type="match status" value="1"/>
</dbReference>
<dbReference type="OrthoDB" id="129353at2759"/>
<dbReference type="GO" id="GO:0042393">
    <property type="term" value="F:histone binding"/>
    <property type="evidence" value="ECO:0007669"/>
    <property type="project" value="TreeGrafter"/>
</dbReference>
<dbReference type="GO" id="GO:0000077">
    <property type="term" value="P:DNA damage checkpoint signaling"/>
    <property type="evidence" value="ECO:0007669"/>
    <property type="project" value="TreeGrafter"/>
</dbReference>
<dbReference type="AlphaFoldDB" id="A0A5C3LAC5"/>
<proteinExistence type="predicted"/>
<dbReference type="EMBL" id="ML210147">
    <property type="protein sequence ID" value="TFK30009.1"/>
    <property type="molecule type" value="Genomic_DNA"/>
</dbReference>
<feature type="compositionally biased region" description="Polar residues" evidence="4">
    <location>
        <begin position="94"/>
        <end position="105"/>
    </location>
</feature>
<evidence type="ECO:0000259" key="5">
    <source>
        <dbReference type="PROSITE" id="PS50172"/>
    </source>
</evidence>
<feature type="compositionally biased region" description="Polar residues" evidence="4">
    <location>
        <begin position="620"/>
        <end position="639"/>
    </location>
</feature>
<dbReference type="GO" id="GO:0045944">
    <property type="term" value="P:positive regulation of transcription by RNA polymerase II"/>
    <property type="evidence" value="ECO:0007669"/>
    <property type="project" value="TreeGrafter"/>
</dbReference>
<evidence type="ECO:0000256" key="2">
    <source>
        <dbReference type="ARBA" id="ARBA00022763"/>
    </source>
</evidence>
<dbReference type="CDD" id="cd17745">
    <property type="entry name" value="BRCT_p53bp1_rpt1"/>
    <property type="match status" value="1"/>
</dbReference>
<keyword evidence="2" id="KW-0227">DNA damage</keyword>
<protein>
    <recommendedName>
        <fullName evidence="5">BRCT domain-containing protein</fullName>
    </recommendedName>
</protein>
<name>A0A5C3LAC5_COPMA</name>
<feature type="compositionally biased region" description="Basic residues" evidence="4">
    <location>
        <begin position="720"/>
        <end position="747"/>
    </location>
</feature>